<feature type="region of interest" description="Disordered" evidence="16">
    <location>
        <begin position="159"/>
        <end position="190"/>
    </location>
</feature>
<dbReference type="KEGG" id="lak:106174198"/>
<keyword evidence="6" id="KW-0805">Transcription regulation</keyword>
<dbReference type="Proteomes" id="UP000085678">
    <property type="component" value="Unplaced"/>
</dbReference>
<dbReference type="GO" id="GO:0005634">
    <property type="term" value="C:nucleus"/>
    <property type="evidence" value="ECO:0007669"/>
    <property type="project" value="UniProtKB-SubCell"/>
</dbReference>
<dbReference type="STRING" id="7574.A0A1S3JLT8"/>
<keyword evidence="7 14" id="KW-0238">DNA-binding</keyword>
<evidence type="ECO:0000259" key="17">
    <source>
        <dbReference type="PROSITE" id="PS50071"/>
    </source>
</evidence>
<dbReference type="GeneID" id="106174198"/>
<dbReference type="RefSeq" id="XP_013411086.1">
    <property type="nucleotide sequence ID" value="XM_013555632.1"/>
</dbReference>
<evidence type="ECO:0000256" key="8">
    <source>
        <dbReference type="ARBA" id="ARBA00023155"/>
    </source>
</evidence>
<name>A0A1S3JLT8_LINAN</name>
<protein>
    <recommendedName>
        <fullName evidence="3">Visual system homeobox 2</fullName>
    </recommendedName>
    <alternativeName>
        <fullName evidence="12">Ceh-10 homeodomain-containing homolog</fullName>
    </alternativeName>
    <alternativeName>
        <fullName evidence="13">Homeobox protein CHX10</fullName>
    </alternativeName>
</protein>
<dbReference type="SUPFAM" id="SSF46689">
    <property type="entry name" value="Homeodomain-like"/>
    <property type="match status" value="1"/>
</dbReference>
<accession>A0A1S3JLT8</accession>
<keyword evidence="4" id="KW-0217">Developmental protein</keyword>
<evidence type="ECO:0000256" key="7">
    <source>
        <dbReference type="ARBA" id="ARBA00023125"/>
    </source>
</evidence>
<dbReference type="InterPro" id="IPR023339">
    <property type="entry name" value="CVC"/>
</dbReference>
<evidence type="ECO:0000256" key="13">
    <source>
        <dbReference type="ARBA" id="ARBA00031274"/>
    </source>
</evidence>
<reference evidence="21" key="1">
    <citation type="submission" date="2025-08" db="UniProtKB">
        <authorList>
            <consortium name="RefSeq"/>
        </authorList>
    </citation>
    <scope>IDENTIFICATION</scope>
    <source>
        <tissue evidence="21">Gonads</tissue>
    </source>
</reference>
<keyword evidence="10 14" id="KW-0539">Nucleus</keyword>
<dbReference type="AlphaFoldDB" id="A0A1S3JLT8"/>
<feature type="compositionally biased region" description="Basic and acidic residues" evidence="16">
    <location>
        <begin position="355"/>
        <end position="373"/>
    </location>
</feature>
<dbReference type="SMART" id="SM00389">
    <property type="entry name" value="HOX"/>
    <property type="match status" value="1"/>
</dbReference>
<dbReference type="InterPro" id="IPR001356">
    <property type="entry name" value="HD"/>
</dbReference>
<dbReference type="CDD" id="cd00086">
    <property type="entry name" value="homeodomain"/>
    <property type="match status" value="1"/>
</dbReference>
<dbReference type="Pfam" id="PF00046">
    <property type="entry name" value="Homeodomain"/>
    <property type="match status" value="1"/>
</dbReference>
<evidence type="ECO:0000256" key="10">
    <source>
        <dbReference type="ARBA" id="ARBA00023242"/>
    </source>
</evidence>
<comment type="similarity">
    <text evidence="2">Belongs to the paired homeobox family.</text>
</comment>
<proteinExistence type="inferred from homology"/>
<dbReference type="GO" id="GO:0007601">
    <property type="term" value="P:visual perception"/>
    <property type="evidence" value="ECO:0007669"/>
    <property type="project" value="UniProtKB-KW"/>
</dbReference>
<feature type="region of interest" description="Disordered" evidence="16">
    <location>
        <begin position="342"/>
        <end position="373"/>
    </location>
</feature>
<feature type="compositionally biased region" description="Basic residues" evidence="16">
    <location>
        <begin position="181"/>
        <end position="190"/>
    </location>
</feature>
<dbReference type="PROSITE" id="PS00027">
    <property type="entry name" value="HOMEOBOX_1"/>
    <property type="match status" value="1"/>
</dbReference>
<dbReference type="InterPro" id="IPR052294">
    <property type="entry name" value="VSX_homeobox_regulators"/>
</dbReference>
<evidence type="ECO:0000259" key="18">
    <source>
        <dbReference type="PROSITE" id="PS50803"/>
    </source>
</evidence>
<keyword evidence="8 14" id="KW-0371">Homeobox</keyword>
<keyword evidence="5" id="KW-0716">Sensory transduction</keyword>
<evidence type="ECO:0000256" key="11">
    <source>
        <dbReference type="ARBA" id="ARBA00023305"/>
    </source>
</evidence>
<evidence type="ECO:0000256" key="3">
    <source>
        <dbReference type="ARBA" id="ARBA00014891"/>
    </source>
</evidence>
<evidence type="ECO:0000256" key="9">
    <source>
        <dbReference type="ARBA" id="ARBA00023163"/>
    </source>
</evidence>
<evidence type="ECO:0000313" key="21">
    <source>
        <dbReference type="RefSeq" id="XP_013411086.1"/>
    </source>
</evidence>
<dbReference type="PANTHER" id="PTHR46892">
    <property type="entry name" value="VISUAL SYSTEM HOMEOBOX 2"/>
    <property type="match status" value="1"/>
</dbReference>
<dbReference type="OMA" id="PMVITKS"/>
<feature type="DNA-binding region" description="Homeobox" evidence="14">
    <location>
        <begin position="186"/>
        <end position="245"/>
    </location>
</feature>
<dbReference type="PROSITE" id="PS50071">
    <property type="entry name" value="HOMEOBOX_2"/>
    <property type="match status" value="1"/>
</dbReference>
<feature type="domain" description="OAR" evidence="18">
    <location>
        <begin position="324"/>
        <end position="337"/>
    </location>
</feature>
<evidence type="ECO:0000256" key="16">
    <source>
        <dbReference type="SAM" id="MobiDB-lite"/>
    </source>
</evidence>
<feature type="domain" description="CVC" evidence="19">
    <location>
        <begin position="246"/>
        <end position="299"/>
    </location>
</feature>
<dbReference type="OrthoDB" id="6159439at2759"/>
<dbReference type="Pfam" id="PF03826">
    <property type="entry name" value="OAR"/>
    <property type="match status" value="1"/>
</dbReference>
<comment type="subcellular location">
    <subcellularLocation>
        <location evidence="1 14 15">Nucleus</location>
    </subcellularLocation>
</comment>
<keyword evidence="9" id="KW-0804">Transcription</keyword>
<evidence type="ECO:0000256" key="14">
    <source>
        <dbReference type="PROSITE-ProRule" id="PRU00108"/>
    </source>
</evidence>
<organism evidence="20 21">
    <name type="scientific">Lingula anatina</name>
    <name type="common">Brachiopod</name>
    <name type="synonym">Lingula unguis</name>
    <dbReference type="NCBI Taxonomy" id="7574"/>
    <lineage>
        <taxon>Eukaryota</taxon>
        <taxon>Metazoa</taxon>
        <taxon>Spiralia</taxon>
        <taxon>Lophotrochozoa</taxon>
        <taxon>Brachiopoda</taxon>
        <taxon>Linguliformea</taxon>
        <taxon>Lingulata</taxon>
        <taxon>Lingulida</taxon>
        <taxon>Linguloidea</taxon>
        <taxon>Lingulidae</taxon>
        <taxon>Lingula</taxon>
    </lineage>
</organism>
<dbReference type="GO" id="GO:0000981">
    <property type="term" value="F:DNA-binding transcription factor activity, RNA polymerase II-specific"/>
    <property type="evidence" value="ECO:0007669"/>
    <property type="project" value="InterPro"/>
</dbReference>
<gene>
    <name evidence="21" type="primary">LOC106174198</name>
</gene>
<dbReference type="PROSITE" id="PS50803">
    <property type="entry name" value="OAR"/>
    <property type="match status" value="1"/>
</dbReference>
<feature type="region of interest" description="Disordered" evidence="16">
    <location>
        <begin position="300"/>
        <end position="319"/>
    </location>
</feature>
<keyword evidence="20" id="KW-1185">Reference proteome</keyword>
<dbReference type="GO" id="GO:1990837">
    <property type="term" value="F:sequence-specific double-stranded DNA binding"/>
    <property type="evidence" value="ECO:0007669"/>
    <property type="project" value="TreeGrafter"/>
</dbReference>
<evidence type="ECO:0000256" key="2">
    <source>
        <dbReference type="ARBA" id="ARBA00005733"/>
    </source>
</evidence>
<evidence type="ECO:0000256" key="12">
    <source>
        <dbReference type="ARBA" id="ARBA00030203"/>
    </source>
</evidence>
<dbReference type="InParanoid" id="A0A1S3JLT8"/>
<evidence type="ECO:0000256" key="1">
    <source>
        <dbReference type="ARBA" id="ARBA00004123"/>
    </source>
</evidence>
<sequence>MSYSLNSFPLYPSCAADSGPIEASYPVTHTTVTDRRNNNLTVNGPSAHHALHMAAPQKSSFAIEELLGLGEEPSNPQGIFLGSMGPSHGFHNPPPYSSATSHYLPCSSSSGTFPSLQSSHGQVPSTWSHSYAFASPSSFPAANSRGDDGQRLLVPSLRQPSVFTGPPEGFTDPGNADSQSGKRKKKRRHRTIFSTPQVDELEKAFKDAHYPDVYAREVLSLKTDLPEDRIQVWFQNRRAKWRKTEKKWGKSSIMAEYGLYGAMVRHSLPLPEAVIKSAEEEGENNSAPWLLGMHKKSAEVNSSMKNEGGERPVSIADKDSFRTESIATLRAKAQEYSAKVVLDARVEDDSEGNSEDSRDTSLESQPSRDDLNL</sequence>
<keyword evidence="11" id="KW-0844">Vision</keyword>
<feature type="domain" description="Homeobox" evidence="17">
    <location>
        <begin position="184"/>
        <end position="244"/>
    </location>
</feature>
<dbReference type="InterPro" id="IPR003654">
    <property type="entry name" value="OAR_dom"/>
</dbReference>
<evidence type="ECO:0000313" key="20">
    <source>
        <dbReference type="Proteomes" id="UP000085678"/>
    </source>
</evidence>
<dbReference type="PROSITE" id="PS51496">
    <property type="entry name" value="CVC"/>
    <property type="match status" value="1"/>
</dbReference>
<evidence type="ECO:0000256" key="4">
    <source>
        <dbReference type="ARBA" id="ARBA00022473"/>
    </source>
</evidence>
<dbReference type="PANTHER" id="PTHR46892:SF3">
    <property type="entry name" value="VISUAL SYSTEM HOMEOBOX 2"/>
    <property type="match status" value="1"/>
</dbReference>
<dbReference type="InterPro" id="IPR017970">
    <property type="entry name" value="Homeobox_CS"/>
</dbReference>
<dbReference type="InterPro" id="IPR009057">
    <property type="entry name" value="Homeodomain-like_sf"/>
</dbReference>
<dbReference type="FunFam" id="1.10.10.60:FF:000065">
    <property type="entry name" value="Visual system homeobox 1"/>
    <property type="match status" value="1"/>
</dbReference>
<evidence type="ECO:0000259" key="19">
    <source>
        <dbReference type="PROSITE" id="PS51496"/>
    </source>
</evidence>
<evidence type="ECO:0000256" key="5">
    <source>
        <dbReference type="ARBA" id="ARBA00022606"/>
    </source>
</evidence>
<dbReference type="Gene3D" id="1.10.10.60">
    <property type="entry name" value="Homeodomain-like"/>
    <property type="match status" value="1"/>
</dbReference>
<evidence type="ECO:0000256" key="6">
    <source>
        <dbReference type="ARBA" id="ARBA00023015"/>
    </source>
</evidence>
<evidence type="ECO:0000256" key="15">
    <source>
        <dbReference type="RuleBase" id="RU000682"/>
    </source>
</evidence>